<protein>
    <submittedName>
        <fullName evidence="5">Glycine zipper 2TM domain-containing protein</fullName>
    </submittedName>
</protein>
<dbReference type="InterPro" id="IPR008816">
    <property type="entry name" value="Gly_zipper_2TM_dom"/>
</dbReference>
<proteinExistence type="predicted"/>
<evidence type="ECO:0000256" key="1">
    <source>
        <dbReference type="ARBA" id="ARBA00004370"/>
    </source>
</evidence>
<accession>A0A7W3UZ41</accession>
<dbReference type="Proteomes" id="UP000550609">
    <property type="component" value="Unassembled WGS sequence"/>
</dbReference>
<dbReference type="Pfam" id="PF05433">
    <property type="entry name" value="Rick_17kDa_Anti"/>
    <property type="match status" value="1"/>
</dbReference>
<gene>
    <name evidence="5" type="ORF">H4O09_05465</name>
</gene>
<evidence type="ECO:0000256" key="3">
    <source>
        <dbReference type="SAM" id="SignalP"/>
    </source>
</evidence>
<evidence type="ECO:0000259" key="4">
    <source>
        <dbReference type="Pfam" id="PF05433"/>
    </source>
</evidence>
<feature type="signal peptide" evidence="3">
    <location>
        <begin position="1"/>
        <end position="23"/>
    </location>
</feature>
<name>A0A7W3UZ41_9GAMM</name>
<dbReference type="PANTHER" id="PTHR35603:SF2">
    <property type="entry name" value="OUTER MEMBRANE LIPOPROTEIN"/>
    <property type="match status" value="1"/>
</dbReference>
<feature type="domain" description="Glycine zipper 2TM" evidence="4">
    <location>
        <begin position="118"/>
        <end position="158"/>
    </location>
</feature>
<dbReference type="GO" id="GO:0019867">
    <property type="term" value="C:outer membrane"/>
    <property type="evidence" value="ECO:0007669"/>
    <property type="project" value="InterPro"/>
</dbReference>
<reference evidence="5 6" key="1">
    <citation type="submission" date="2020-08" db="EMBL/GenBank/DDBJ databases">
        <title>Stenotrophomonas sp. W1S232.</title>
        <authorList>
            <person name="Deng Y."/>
        </authorList>
    </citation>
    <scope>NUCLEOTIDE SEQUENCE [LARGE SCALE GENOMIC DNA]</scope>
    <source>
        <strain evidence="5 6">W1S232</strain>
    </source>
</reference>
<dbReference type="NCBIfam" id="NF008437">
    <property type="entry name" value="PRK11280.1"/>
    <property type="match status" value="1"/>
</dbReference>
<comment type="subcellular location">
    <subcellularLocation>
        <location evidence="1">Membrane</location>
    </subcellularLocation>
</comment>
<dbReference type="PANTHER" id="PTHR35603">
    <property type="match status" value="1"/>
</dbReference>
<evidence type="ECO:0000313" key="6">
    <source>
        <dbReference type="Proteomes" id="UP000550609"/>
    </source>
</evidence>
<sequence length="261" mass="26885">MNNKNTLILAAGGALLVGGIATAAFLAGGASKQADLAATSTGLSSGLDGVDPDTLPAGAQLTQADVVAVSPVRKQRQITATVTQSTPIVQTVNSTRDEQQCNDVVVQERAPERDGNVGGTVAGAVIGGLVGNQIGGGDGRKVATVAGAVAGGVIGNQVDKRHVGGRVSERVERQCQTIQVPVSEEKVVGYDVTYRTAEGIVATRRMETKPGQSIVLDADSEVIGYDVTYRLDGNEHQVRLPQRPQGDQLTLVDGQVPGAIQ</sequence>
<dbReference type="InterPro" id="IPR051407">
    <property type="entry name" value="Bact_OM_lipoprot/Surf_antigen"/>
</dbReference>
<dbReference type="EMBL" id="JACIUV010000002">
    <property type="protein sequence ID" value="MBB1116505.1"/>
    <property type="molecule type" value="Genomic_DNA"/>
</dbReference>
<comment type="caution">
    <text evidence="5">The sequence shown here is derived from an EMBL/GenBank/DDBJ whole genome shotgun (WGS) entry which is preliminary data.</text>
</comment>
<dbReference type="RefSeq" id="WP_182621771.1">
    <property type="nucleotide sequence ID" value="NZ_JACIUV010000002.1"/>
</dbReference>
<keyword evidence="3" id="KW-0732">Signal</keyword>
<evidence type="ECO:0000256" key="2">
    <source>
        <dbReference type="ARBA" id="ARBA00023136"/>
    </source>
</evidence>
<keyword evidence="2" id="KW-0472">Membrane</keyword>
<organism evidence="5 6">
    <name type="scientific">Stenotrophomonas koreensis</name>
    <dbReference type="NCBI Taxonomy" id="266128"/>
    <lineage>
        <taxon>Bacteria</taxon>
        <taxon>Pseudomonadati</taxon>
        <taxon>Pseudomonadota</taxon>
        <taxon>Gammaproteobacteria</taxon>
        <taxon>Lysobacterales</taxon>
        <taxon>Lysobacteraceae</taxon>
        <taxon>Stenotrophomonas</taxon>
    </lineage>
</organism>
<evidence type="ECO:0000313" key="5">
    <source>
        <dbReference type="EMBL" id="MBB1116505.1"/>
    </source>
</evidence>
<feature type="chain" id="PRO_5030686106" evidence="3">
    <location>
        <begin position="24"/>
        <end position="261"/>
    </location>
</feature>
<dbReference type="AlphaFoldDB" id="A0A7W3UZ41"/>